<name>A0ABC8LK62_ERUVS</name>
<protein>
    <recommendedName>
        <fullName evidence="1">At2g35280-like TPR domain-containing protein</fullName>
    </recommendedName>
</protein>
<accession>A0ABC8LK62</accession>
<dbReference type="AlphaFoldDB" id="A0ABC8LK62"/>
<sequence length="139" mass="16264">MEIALILPSYYWMKMLDHHRLLHPQIIPAARVISPTDYYNTIISCRKLSITYDDHVVSKHLNLSPLFKKPLLTTKYSVIMERCLWAHNRKVHYNKGIVEYFHAKNRILGLHHFTISTNNGHKEALYLSGFRVSSTCAWA</sequence>
<dbReference type="EMBL" id="CAKOAT010599599">
    <property type="protein sequence ID" value="CAH8384087.1"/>
    <property type="molecule type" value="Genomic_DNA"/>
</dbReference>
<evidence type="ECO:0000313" key="3">
    <source>
        <dbReference type="Proteomes" id="UP001642260"/>
    </source>
</evidence>
<dbReference type="Proteomes" id="UP001642260">
    <property type="component" value="Unassembled WGS sequence"/>
</dbReference>
<gene>
    <name evidence="2" type="ORF">ERUC_LOCUS36570</name>
</gene>
<reference evidence="2 3" key="1">
    <citation type="submission" date="2022-03" db="EMBL/GenBank/DDBJ databases">
        <authorList>
            <person name="Macdonald S."/>
            <person name="Ahmed S."/>
            <person name="Newling K."/>
        </authorList>
    </citation>
    <scope>NUCLEOTIDE SEQUENCE [LARGE SCALE GENOMIC DNA]</scope>
</reference>
<comment type="caution">
    <text evidence="2">The sequence shown here is derived from an EMBL/GenBank/DDBJ whole genome shotgun (WGS) entry which is preliminary data.</text>
</comment>
<organism evidence="2 3">
    <name type="scientific">Eruca vesicaria subsp. sativa</name>
    <name type="common">Garden rocket</name>
    <name type="synonym">Eruca sativa</name>
    <dbReference type="NCBI Taxonomy" id="29727"/>
    <lineage>
        <taxon>Eukaryota</taxon>
        <taxon>Viridiplantae</taxon>
        <taxon>Streptophyta</taxon>
        <taxon>Embryophyta</taxon>
        <taxon>Tracheophyta</taxon>
        <taxon>Spermatophyta</taxon>
        <taxon>Magnoliopsida</taxon>
        <taxon>eudicotyledons</taxon>
        <taxon>Gunneridae</taxon>
        <taxon>Pentapetalae</taxon>
        <taxon>rosids</taxon>
        <taxon>malvids</taxon>
        <taxon>Brassicales</taxon>
        <taxon>Brassicaceae</taxon>
        <taxon>Brassiceae</taxon>
        <taxon>Eruca</taxon>
    </lineage>
</organism>
<dbReference type="InterPro" id="IPR057136">
    <property type="entry name" value="At2g35280_TPR_dom"/>
</dbReference>
<dbReference type="PANTHER" id="PTHR33784:SF25">
    <property type="entry name" value="NUCLEIC ACID-BINDING, OB-FOLD-LIKE PROTEIN"/>
    <property type="match status" value="1"/>
</dbReference>
<dbReference type="PANTHER" id="PTHR33784">
    <property type="entry name" value="OS05G0482100 PROTEIN"/>
    <property type="match status" value="1"/>
</dbReference>
<evidence type="ECO:0000313" key="2">
    <source>
        <dbReference type="EMBL" id="CAH8384087.1"/>
    </source>
</evidence>
<evidence type="ECO:0000259" key="1">
    <source>
        <dbReference type="Pfam" id="PF23310"/>
    </source>
</evidence>
<dbReference type="InterPro" id="IPR040338">
    <property type="entry name" value="At1g67623-like"/>
</dbReference>
<proteinExistence type="predicted"/>
<dbReference type="Pfam" id="PF23310">
    <property type="entry name" value="TPR_27"/>
    <property type="match status" value="1"/>
</dbReference>
<keyword evidence="3" id="KW-1185">Reference proteome</keyword>
<feature type="domain" description="At2g35280-like TPR" evidence="1">
    <location>
        <begin position="74"/>
        <end position="129"/>
    </location>
</feature>